<evidence type="ECO:0000313" key="3">
    <source>
        <dbReference type="Proteomes" id="UP000265520"/>
    </source>
</evidence>
<comment type="caution">
    <text evidence="2">The sequence shown here is derived from an EMBL/GenBank/DDBJ whole genome shotgun (WGS) entry which is preliminary data.</text>
</comment>
<dbReference type="AlphaFoldDB" id="A0A392RL51"/>
<sequence>ADHLREETLMYMSHILTIGQAAQGLFAMGEYFHLLRNHRTHLMARI</sequence>
<evidence type="ECO:0000256" key="1">
    <source>
        <dbReference type="SAM" id="Phobius"/>
    </source>
</evidence>
<evidence type="ECO:0000313" key="2">
    <source>
        <dbReference type="EMBL" id="MCI36932.1"/>
    </source>
</evidence>
<feature type="non-terminal residue" evidence="2">
    <location>
        <position position="1"/>
    </location>
</feature>
<keyword evidence="1" id="KW-1133">Transmembrane helix</keyword>
<keyword evidence="1" id="KW-0472">Membrane</keyword>
<dbReference type="Proteomes" id="UP000265520">
    <property type="component" value="Unassembled WGS sequence"/>
</dbReference>
<name>A0A392RL51_9FABA</name>
<feature type="transmembrane region" description="Helical" evidence="1">
    <location>
        <begin position="12"/>
        <end position="35"/>
    </location>
</feature>
<reference evidence="2 3" key="1">
    <citation type="journal article" date="2018" name="Front. Plant Sci.">
        <title>Red Clover (Trifolium pratense) and Zigzag Clover (T. medium) - A Picture of Genomic Similarities and Differences.</title>
        <authorList>
            <person name="Dluhosova J."/>
            <person name="Istvanek J."/>
            <person name="Nedelnik J."/>
            <person name="Repkova J."/>
        </authorList>
    </citation>
    <scope>NUCLEOTIDE SEQUENCE [LARGE SCALE GENOMIC DNA]</scope>
    <source>
        <strain evidence="3">cv. 10/8</strain>
        <tissue evidence="2">Leaf</tissue>
    </source>
</reference>
<dbReference type="EMBL" id="LXQA010238778">
    <property type="protein sequence ID" value="MCI36932.1"/>
    <property type="molecule type" value="Genomic_DNA"/>
</dbReference>
<keyword evidence="3" id="KW-1185">Reference proteome</keyword>
<protein>
    <submittedName>
        <fullName evidence="2">Transcription factor TGA3</fullName>
    </submittedName>
</protein>
<organism evidence="2 3">
    <name type="scientific">Trifolium medium</name>
    <dbReference type="NCBI Taxonomy" id="97028"/>
    <lineage>
        <taxon>Eukaryota</taxon>
        <taxon>Viridiplantae</taxon>
        <taxon>Streptophyta</taxon>
        <taxon>Embryophyta</taxon>
        <taxon>Tracheophyta</taxon>
        <taxon>Spermatophyta</taxon>
        <taxon>Magnoliopsida</taxon>
        <taxon>eudicotyledons</taxon>
        <taxon>Gunneridae</taxon>
        <taxon>Pentapetalae</taxon>
        <taxon>rosids</taxon>
        <taxon>fabids</taxon>
        <taxon>Fabales</taxon>
        <taxon>Fabaceae</taxon>
        <taxon>Papilionoideae</taxon>
        <taxon>50 kb inversion clade</taxon>
        <taxon>NPAAA clade</taxon>
        <taxon>Hologalegina</taxon>
        <taxon>IRL clade</taxon>
        <taxon>Trifolieae</taxon>
        <taxon>Trifolium</taxon>
    </lineage>
</organism>
<keyword evidence="1" id="KW-0812">Transmembrane</keyword>
<accession>A0A392RL51</accession>
<proteinExistence type="predicted"/>